<evidence type="ECO:0000313" key="1">
    <source>
        <dbReference type="EMBL" id="KCZ57803.1"/>
    </source>
</evidence>
<dbReference type="AlphaFoldDB" id="A0A059DWQ7"/>
<dbReference type="SUPFAM" id="SSF52540">
    <property type="entry name" value="P-loop containing nucleoside triphosphate hydrolases"/>
    <property type="match status" value="1"/>
</dbReference>
<dbReference type="InterPro" id="IPR027417">
    <property type="entry name" value="P-loop_NTPase"/>
</dbReference>
<dbReference type="EMBL" id="AWFH01000063">
    <property type="protein sequence ID" value="KCZ57803.1"/>
    <property type="molecule type" value="Genomic_DNA"/>
</dbReference>
<dbReference type="PATRIC" id="fig|1280948.3.peg.3428"/>
<comment type="caution">
    <text evidence="1">The sequence shown here is derived from an EMBL/GenBank/DDBJ whole genome shotgun (WGS) entry which is preliminary data.</text>
</comment>
<dbReference type="eggNOG" id="ENOG5030JHF">
    <property type="taxonomic scope" value="Bacteria"/>
</dbReference>
<accession>A0A059DWQ7</accession>
<organism evidence="1 2">
    <name type="scientific">Hyphomonas atlantica</name>
    <dbReference type="NCBI Taxonomy" id="1280948"/>
    <lineage>
        <taxon>Bacteria</taxon>
        <taxon>Pseudomonadati</taxon>
        <taxon>Pseudomonadota</taxon>
        <taxon>Alphaproteobacteria</taxon>
        <taxon>Hyphomonadales</taxon>
        <taxon>Hyphomonadaceae</taxon>
        <taxon>Hyphomonas</taxon>
    </lineage>
</organism>
<gene>
    <name evidence="1" type="ORF">HY36_11540</name>
</gene>
<dbReference type="STRING" id="1280948.HY36_11540"/>
<evidence type="ECO:0008006" key="3">
    <source>
        <dbReference type="Google" id="ProtNLM"/>
    </source>
</evidence>
<proteinExistence type="predicted"/>
<keyword evidence="2" id="KW-1185">Reference proteome</keyword>
<dbReference type="Proteomes" id="UP000024547">
    <property type="component" value="Unassembled WGS sequence"/>
</dbReference>
<protein>
    <recommendedName>
        <fullName evidence="3">Sulfotransferase domain-containing protein</fullName>
    </recommendedName>
</protein>
<reference evidence="1 2" key="1">
    <citation type="journal article" date="2014" name="Antonie Van Leeuwenhoek">
        <title>Hyphomonas beringensis sp. nov. and Hyphomonas chukchiensis sp. nov., isolated from surface seawater of the Bering Sea and Chukchi Sea.</title>
        <authorList>
            <person name="Li C."/>
            <person name="Lai Q."/>
            <person name="Li G."/>
            <person name="Dong C."/>
            <person name="Wang J."/>
            <person name="Liao Y."/>
            <person name="Shao Z."/>
        </authorList>
    </citation>
    <scope>NUCLEOTIDE SEQUENCE [LARGE SCALE GENOMIC DNA]</scope>
    <source>
        <strain evidence="1 2">22II1-22F38</strain>
    </source>
</reference>
<evidence type="ECO:0000313" key="2">
    <source>
        <dbReference type="Proteomes" id="UP000024547"/>
    </source>
</evidence>
<dbReference type="Gene3D" id="3.40.50.300">
    <property type="entry name" value="P-loop containing nucleotide triphosphate hydrolases"/>
    <property type="match status" value="1"/>
</dbReference>
<sequence>MLLSLQELGKKVESLVNGRGFRFCILAPSDYRARFEKTNSEIMKAIVHIGTPKTGTTTAQARFSDARRTLLENGILYPHSLGANHHLKLATASRLPTRPERGFKMNDIKTEEDHAVFCSTLRSEFEAELATAKARGAHTCLISSEWLYDRLTISEEIARLKEFLVPLFEDVIVVVWLRPQVEFLLSLASTLCRNGGRVNKPKLKRLIASKETLYYNETLSLWEEVFGEDKVQVYAYTRQPDVVGTILGLAGTDAELDGAGDRMNSKLSVQTMAMANQIRVPHANRAFDAGWNRKRYFQEIDSTESLEIDLKFAKEIHAVFEKGNKALIARRADLSKDDLTPKWSRFGSSSNIELLEQDCAFSSELSQLITMMENELKIQQAQTEMALAEVQMLKSAPKAARRHLKEAKLQLKAASTGKSIPESLKAAKRKLVSLKEKARQ</sequence>
<name>A0A059DWQ7_9PROT</name>